<dbReference type="RefSeq" id="WP_188444482.1">
    <property type="nucleotide sequence ID" value="NZ_BMFD01000024.1"/>
</dbReference>
<accession>A0ABQ1N4V7</accession>
<sequence length="200" mass="21646">MKKSILLLAVIALFTFDIQAQSVQRSDAAGGFGVRGGVNFFNFGGEDASNNDYTNRAGFHAGVYTNLFLGSRIAIEPGVYYSVKGSQNDNFADTRSVLNYVDVPLLLRLYVTDGLNIFGGPQASFLVSSTFEGDFFGTTYAYDTEAITKTDLGIVVGVGYNLPKGLNLQGSYDFGTSPVFKDSDAKIYNRGFKVSLGYSF</sequence>
<feature type="signal peptide" evidence="1">
    <location>
        <begin position="1"/>
        <end position="20"/>
    </location>
</feature>
<dbReference type="InterPro" id="IPR025665">
    <property type="entry name" value="Beta-barrel_OMP_2"/>
</dbReference>
<keyword evidence="1" id="KW-0732">Signal</keyword>
<feature type="chain" id="PRO_5046022611" description="Outer membrane protein beta-barrel domain-containing protein" evidence="1">
    <location>
        <begin position="21"/>
        <end position="200"/>
    </location>
</feature>
<evidence type="ECO:0000256" key="1">
    <source>
        <dbReference type="SAM" id="SignalP"/>
    </source>
</evidence>
<dbReference type="Proteomes" id="UP000635885">
    <property type="component" value="Unassembled WGS sequence"/>
</dbReference>
<evidence type="ECO:0000313" key="4">
    <source>
        <dbReference type="Proteomes" id="UP000635885"/>
    </source>
</evidence>
<proteinExistence type="predicted"/>
<reference evidence="4" key="1">
    <citation type="journal article" date="2019" name="Int. J. Syst. Evol. Microbiol.">
        <title>The Global Catalogue of Microorganisms (GCM) 10K type strain sequencing project: providing services to taxonomists for standard genome sequencing and annotation.</title>
        <authorList>
            <consortium name="The Broad Institute Genomics Platform"/>
            <consortium name="The Broad Institute Genome Sequencing Center for Infectious Disease"/>
            <person name="Wu L."/>
            <person name="Ma J."/>
        </authorList>
    </citation>
    <scope>NUCLEOTIDE SEQUENCE [LARGE SCALE GENOMIC DNA]</scope>
    <source>
        <strain evidence="4">CGMCC 1.12479</strain>
    </source>
</reference>
<comment type="caution">
    <text evidence="3">The sequence shown here is derived from an EMBL/GenBank/DDBJ whole genome shotgun (WGS) entry which is preliminary data.</text>
</comment>
<gene>
    <name evidence="3" type="ORF">GCM10010993_35740</name>
</gene>
<keyword evidence="4" id="KW-1185">Reference proteome</keyword>
<name>A0ABQ1N4V7_9BACT</name>
<protein>
    <recommendedName>
        <fullName evidence="2">Outer membrane protein beta-barrel domain-containing protein</fullName>
    </recommendedName>
</protein>
<dbReference type="EMBL" id="BMFD01000024">
    <property type="protein sequence ID" value="GGC54203.1"/>
    <property type="molecule type" value="Genomic_DNA"/>
</dbReference>
<evidence type="ECO:0000259" key="2">
    <source>
        <dbReference type="Pfam" id="PF13568"/>
    </source>
</evidence>
<evidence type="ECO:0000313" key="3">
    <source>
        <dbReference type="EMBL" id="GGC54203.1"/>
    </source>
</evidence>
<feature type="domain" description="Outer membrane protein beta-barrel" evidence="2">
    <location>
        <begin position="26"/>
        <end position="180"/>
    </location>
</feature>
<dbReference type="Pfam" id="PF13568">
    <property type="entry name" value="OMP_b-brl_2"/>
    <property type="match status" value="1"/>
</dbReference>
<organism evidence="3 4">
    <name type="scientific">Belliella aquatica</name>
    <dbReference type="NCBI Taxonomy" id="1323734"/>
    <lineage>
        <taxon>Bacteria</taxon>
        <taxon>Pseudomonadati</taxon>
        <taxon>Bacteroidota</taxon>
        <taxon>Cytophagia</taxon>
        <taxon>Cytophagales</taxon>
        <taxon>Cyclobacteriaceae</taxon>
        <taxon>Belliella</taxon>
    </lineage>
</organism>